<dbReference type="AlphaFoldDB" id="A0A9K3CZE3"/>
<dbReference type="Proteomes" id="UP000265618">
    <property type="component" value="Unassembled WGS sequence"/>
</dbReference>
<dbReference type="Gene3D" id="2.120.10.80">
    <property type="entry name" value="Kelch-type beta propeller"/>
    <property type="match status" value="1"/>
</dbReference>
<reference evidence="1 2" key="1">
    <citation type="journal article" date="2018" name="PLoS ONE">
        <title>The draft genome of Kipferlia bialata reveals reductive genome evolution in fornicate parasites.</title>
        <authorList>
            <person name="Tanifuji G."/>
            <person name="Takabayashi S."/>
            <person name="Kume K."/>
            <person name="Takagi M."/>
            <person name="Nakayama T."/>
            <person name="Kamikawa R."/>
            <person name="Inagaki Y."/>
            <person name="Hashimoto T."/>
        </authorList>
    </citation>
    <scope>NUCLEOTIDE SEQUENCE [LARGE SCALE GENOMIC DNA]</scope>
    <source>
        <strain evidence="1">NY0173</strain>
    </source>
</reference>
<protein>
    <submittedName>
        <fullName evidence="1">Uncharacterized protein</fullName>
    </submittedName>
</protein>
<dbReference type="SUPFAM" id="SSF117281">
    <property type="entry name" value="Kelch motif"/>
    <property type="match status" value="1"/>
</dbReference>
<evidence type="ECO:0000313" key="1">
    <source>
        <dbReference type="EMBL" id="GIQ85370.1"/>
    </source>
</evidence>
<sequence length="1206" mass="132098">MGPPSHRTWVSGTPPLTQIPVVGMGQESDRERDRVLSAVRLSDSEMLLIRTGYSQRVTISDTTSMVPPEVYSAHVTKTVRHCPVTVGQQMDRPHGQDTHLVAPEEWTIPVGHRLGDRVFVAPQQPITRQSDGFYCFSASPSTGLHAGYLPCDQCMHWYDLESDTWHIRERKGEECWPGLSPAEKEVYPELRAWVVSSTGEELVVLARVSRRVERDNTGHVAYATYAWEYDPAADEWRCSGPIPDPEPQAVHVGTGPRLTSFATPNHLHVFSTGIEARAAVTIPTGMTDNSCVTTCVHSLSQGFRLPKVVAVGGVLIRWGECWESNRYSLCSFEGETLSPWLDAGAADQGLTGDVSNFVCSSMTPLTQSLILCCDASKAAPPFFLRVSPETLSVGLRYHLQAPDDSTIRSCLVQLANQPHPMHLLAAVVAAGCLCPDSRLEAVRVMVLGLGSECPSLSTLGSQLDIAWGVGVALRDVYHRGSVLPLPWSWQRVLSTACRSSPTFIDTVCLLADNSLHELVGYAVATPATRTAVSSVLWGLHELLLFVPSDRPLQLLLDLVTQWLSNYLGDSSSPRDTLQKCTLFTDVIGSIVQALGLFVSFPVPTSSAGPDILMNVLRTVSSAGCHWYYRASQALPRDSSALLVRQVGSLCQQLTGVCSESSAVLSHDISIENEADVVLALCKAAGQTPLMEDICLHLMPTLTRAISLPVSTVGNSMRMLSVLQRTHIGVAGLRVTAKVPYLSMLSRVAHSVGSRISASLNVIWGRDPVLSRRMSVEEREEWASIATAALSVRPREILTLRHPPEVVFGAVEEAITINDGGLERDANYVPPASLETGFSRIDEVGDMEVKRRPVLHITHAGTTPCEEAEELDCRPERCVLLKIGHNTAMAISYRAEKTYDLYGDPEECPQTSETLVYIIELVGDGSLSWRRLQCPFTLCDSVDFSGVVYGGQVWVILGNRPIRPWDESSVASDCTLWVLDIATETWSSTTAVTSGCSLSLSTLVLTGGRILAGGQTGGCERTHVLWSYNLDTGVQTVLPRRPIGGGCQVYEFRQRPANIPDLEIDQHEGLERALDTAADNMYPLVSSLSSVGSTLAWQRGEREEQVDRFQIGWFRMIDGVSCRKVREWDPVSQELRLFGESPMGGVEFTSRDVRRVDPCVVLSYGEERDTSCLKMVLLLWTGGTTLDLQLVTIYPARPLASLSHMNV</sequence>
<name>A0A9K3CZE3_9EUKA</name>
<evidence type="ECO:0000313" key="2">
    <source>
        <dbReference type="Proteomes" id="UP000265618"/>
    </source>
</evidence>
<dbReference type="EMBL" id="BDIP01001906">
    <property type="protein sequence ID" value="GIQ85370.1"/>
    <property type="molecule type" value="Genomic_DNA"/>
</dbReference>
<dbReference type="InterPro" id="IPR015915">
    <property type="entry name" value="Kelch-typ_b-propeller"/>
</dbReference>
<comment type="caution">
    <text evidence="1">The sequence shown here is derived from an EMBL/GenBank/DDBJ whole genome shotgun (WGS) entry which is preliminary data.</text>
</comment>
<organism evidence="1 2">
    <name type="scientific">Kipferlia bialata</name>
    <dbReference type="NCBI Taxonomy" id="797122"/>
    <lineage>
        <taxon>Eukaryota</taxon>
        <taxon>Metamonada</taxon>
        <taxon>Carpediemonas-like organisms</taxon>
        <taxon>Kipferlia</taxon>
    </lineage>
</organism>
<keyword evidence="2" id="KW-1185">Reference proteome</keyword>
<proteinExistence type="predicted"/>
<accession>A0A9K3CZE3</accession>
<gene>
    <name evidence="1" type="ORF">KIPB_007020</name>
</gene>